<name>A0A2P2Q2A2_RHIMU</name>
<evidence type="ECO:0000313" key="1">
    <source>
        <dbReference type="EMBL" id="MBX61116.1"/>
    </source>
</evidence>
<reference evidence="1" key="1">
    <citation type="submission" date="2018-02" db="EMBL/GenBank/DDBJ databases">
        <title>Rhizophora mucronata_Transcriptome.</title>
        <authorList>
            <person name="Meera S.P."/>
            <person name="Sreeshan A."/>
            <person name="Augustine A."/>
        </authorList>
    </citation>
    <scope>NUCLEOTIDE SEQUENCE</scope>
    <source>
        <tissue evidence="1">Leaf</tissue>
    </source>
</reference>
<accession>A0A2P2Q2A2</accession>
<dbReference type="AlphaFoldDB" id="A0A2P2Q2A2"/>
<proteinExistence type="predicted"/>
<organism evidence="1">
    <name type="scientific">Rhizophora mucronata</name>
    <name type="common">Asiatic mangrove</name>
    <dbReference type="NCBI Taxonomy" id="61149"/>
    <lineage>
        <taxon>Eukaryota</taxon>
        <taxon>Viridiplantae</taxon>
        <taxon>Streptophyta</taxon>
        <taxon>Embryophyta</taxon>
        <taxon>Tracheophyta</taxon>
        <taxon>Spermatophyta</taxon>
        <taxon>Magnoliopsida</taxon>
        <taxon>eudicotyledons</taxon>
        <taxon>Gunneridae</taxon>
        <taxon>Pentapetalae</taxon>
        <taxon>rosids</taxon>
        <taxon>fabids</taxon>
        <taxon>Malpighiales</taxon>
        <taxon>Rhizophoraceae</taxon>
        <taxon>Rhizophora</taxon>
    </lineage>
</organism>
<sequence length="19" mass="2137">MEITSHITLNSFIACTLEL</sequence>
<protein>
    <submittedName>
        <fullName evidence="1">Uncharacterized protein</fullName>
    </submittedName>
</protein>
<dbReference type="EMBL" id="GGEC01080632">
    <property type="protein sequence ID" value="MBX61116.1"/>
    <property type="molecule type" value="Transcribed_RNA"/>
</dbReference>